<proteinExistence type="predicted"/>
<name>A0A0W0VFG4_9GAMM</name>
<organism evidence="2 3">
    <name type="scientific">Legionella lansingensis</name>
    <dbReference type="NCBI Taxonomy" id="45067"/>
    <lineage>
        <taxon>Bacteria</taxon>
        <taxon>Pseudomonadati</taxon>
        <taxon>Pseudomonadota</taxon>
        <taxon>Gammaproteobacteria</taxon>
        <taxon>Legionellales</taxon>
        <taxon>Legionellaceae</taxon>
        <taxon>Legionella</taxon>
    </lineage>
</organism>
<dbReference type="STRING" id="45067.Llan_2437"/>
<dbReference type="Pfam" id="PF11393">
    <property type="entry name" value="T4BSS_DotI_IcmL"/>
    <property type="match status" value="1"/>
</dbReference>
<evidence type="ECO:0000313" key="2">
    <source>
        <dbReference type="EMBL" id="KTD18834.1"/>
    </source>
</evidence>
<feature type="compositionally biased region" description="Pro residues" evidence="1">
    <location>
        <begin position="64"/>
        <end position="86"/>
    </location>
</feature>
<gene>
    <name evidence="2" type="ORF">Llan_2437</name>
</gene>
<dbReference type="Proteomes" id="UP000054869">
    <property type="component" value="Unassembled WGS sequence"/>
</dbReference>
<dbReference type="CDD" id="cd16385">
    <property type="entry name" value="IcmL"/>
    <property type="match status" value="1"/>
</dbReference>
<dbReference type="AlphaFoldDB" id="A0A0W0VFG4"/>
<keyword evidence="3" id="KW-1185">Reference proteome</keyword>
<feature type="region of interest" description="Disordered" evidence="1">
    <location>
        <begin position="40"/>
        <end position="148"/>
    </location>
</feature>
<sequence>MNKSMLYAGLIGILCTSTYAEDKKTPETNLTQTVAGSTIEYGSSDKENNLLKPKQVLASQGVTPPDPTGPKVPDPQGPQVPTPQGPDLPNTQSTQPVTIPQTQQGTTTTQGTTVPASQNVSPKGTQTPAQQGVTTPTAPPSTAPTVQSTMTIEQVNVPKIDCNYRIPAETTTVDQSLVLRWATKAAVQSFDFDYNTIDTQLSKLKACYTDLGWQGFNDALQKSGNLNAIKTQKLIVSSMLSGPMQITQIKDNQWKVNIPLQVVYQNDKEKLTQALMVHLVIGRKVSGDLGITQIIAMPRKVLKPSVPPVPTTHSTTTSSPTTTTTTTTTTTQP</sequence>
<reference evidence="2 3" key="1">
    <citation type="submission" date="2015-11" db="EMBL/GenBank/DDBJ databases">
        <title>Genomic analysis of 38 Legionella species identifies large and diverse effector repertoires.</title>
        <authorList>
            <person name="Burstein D."/>
            <person name="Amaro F."/>
            <person name="Zusman T."/>
            <person name="Lifshitz Z."/>
            <person name="Cohen O."/>
            <person name="Gilbert J.A."/>
            <person name="Pupko T."/>
            <person name="Shuman H.A."/>
            <person name="Segal G."/>
        </authorList>
    </citation>
    <scope>NUCLEOTIDE SEQUENCE [LARGE SCALE GENOMIC DNA]</scope>
    <source>
        <strain evidence="2 3">ATCC 49751</strain>
    </source>
</reference>
<dbReference type="PATRIC" id="fig|45067.4.peg.2557"/>
<accession>A0A0W0VFG4</accession>
<dbReference type="eggNOG" id="ENOG5030IKJ">
    <property type="taxonomic scope" value="Bacteria"/>
</dbReference>
<feature type="compositionally biased region" description="Low complexity" evidence="1">
    <location>
        <begin position="311"/>
        <end position="333"/>
    </location>
</feature>
<comment type="caution">
    <text evidence="2">The sequence shown here is derived from an EMBL/GenBank/DDBJ whole genome shotgun (WGS) entry which is preliminary data.</text>
</comment>
<feature type="compositionally biased region" description="Polar residues" evidence="1">
    <location>
        <begin position="119"/>
        <end position="132"/>
    </location>
</feature>
<evidence type="ECO:0000256" key="1">
    <source>
        <dbReference type="SAM" id="MobiDB-lite"/>
    </source>
</evidence>
<feature type="region of interest" description="Disordered" evidence="1">
    <location>
        <begin position="305"/>
        <end position="333"/>
    </location>
</feature>
<feature type="compositionally biased region" description="Low complexity" evidence="1">
    <location>
        <begin position="87"/>
        <end position="118"/>
    </location>
</feature>
<dbReference type="RefSeq" id="WP_051546215.1">
    <property type="nucleotide sequence ID" value="NZ_CAAAJD010000032.1"/>
</dbReference>
<protein>
    <submittedName>
        <fullName evidence="2">IcmL-like protein</fullName>
    </submittedName>
</protein>
<dbReference type="InterPro" id="IPR021055">
    <property type="entry name" value="T4BSS_IcmL/DotI"/>
</dbReference>
<evidence type="ECO:0000313" key="3">
    <source>
        <dbReference type="Proteomes" id="UP000054869"/>
    </source>
</evidence>
<dbReference type="EMBL" id="LNYI01000057">
    <property type="protein sequence ID" value="KTD18834.1"/>
    <property type="molecule type" value="Genomic_DNA"/>
</dbReference>